<evidence type="ECO:0000259" key="4">
    <source>
        <dbReference type="Pfam" id="PF01757"/>
    </source>
</evidence>
<dbReference type="PANTHER" id="PTHR23028:SF53">
    <property type="entry name" value="ACYL_TRANSF_3 DOMAIN-CONTAINING PROTEIN"/>
    <property type="match status" value="1"/>
</dbReference>
<keyword evidence="3" id="KW-1133">Transmembrane helix</keyword>
<evidence type="ECO:0000259" key="5">
    <source>
        <dbReference type="Pfam" id="PF19040"/>
    </source>
</evidence>
<evidence type="ECO:0000256" key="1">
    <source>
        <dbReference type="ARBA" id="ARBA00004370"/>
    </source>
</evidence>
<feature type="transmembrane region" description="Helical" evidence="3">
    <location>
        <begin position="177"/>
        <end position="197"/>
    </location>
</feature>
<accession>A0A3R9P307</accession>
<feature type="transmembrane region" description="Helical" evidence="3">
    <location>
        <begin position="141"/>
        <end position="165"/>
    </location>
</feature>
<protein>
    <submittedName>
        <fullName evidence="6">Acyltransferase</fullName>
    </submittedName>
</protein>
<dbReference type="OrthoDB" id="9796461at2"/>
<feature type="transmembrane region" description="Helical" evidence="3">
    <location>
        <begin position="39"/>
        <end position="57"/>
    </location>
</feature>
<dbReference type="InterPro" id="IPR050879">
    <property type="entry name" value="Acyltransferase_3"/>
</dbReference>
<feature type="transmembrane region" description="Helical" evidence="3">
    <location>
        <begin position="209"/>
        <end position="229"/>
    </location>
</feature>
<dbReference type="GO" id="GO:0016020">
    <property type="term" value="C:membrane"/>
    <property type="evidence" value="ECO:0007669"/>
    <property type="project" value="TreeGrafter"/>
</dbReference>
<gene>
    <name evidence="6" type="ORF">D7Z54_28195</name>
</gene>
<evidence type="ECO:0000313" key="7">
    <source>
        <dbReference type="Proteomes" id="UP000275076"/>
    </source>
</evidence>
<comment type="subcellular location">
    <subcellularLocation>
        <location evidence="1">Membrane</location>
    </subcellularLocation>
</comment>
<dbReference type="GO" id="GO:0009103">
    <property type="term" value="P:lipopolysaccharide biosynthetic process"/>
    <property type="evidence" value="ECO:0007669"/>
    <property type="project" value="TreeGrafter"/>
</dbReference>
<evidence type="ECO:0000313" key="6">
    <source>
        <dbReference type="EMBL" id="RSL29986.1"/>
    </source>
</evidence>
<dbReference type="Proteomes" id="UP000275076">
    <property type="component" value="Unassembled WGS sequence"/>
</dbReference>
<comment type="caution">
    <text evidence="6">The sequence shown here is derived from an EMBL/GenBank/DDBJ whole genome shotgun (WGS) entry which is preliminary data.</text>
</comment>
<keyword evidence="7" id="KW-1185">Reference proteome</keyword>
<keyword evidence="6" id="KW-0808">Transferase</keyword>
<dbReference type="Pfam" id="PF19040">
    <property type="entry name" value="SGNH"/>
    <property type="match status" value="1"/>
</dbReference>
<dbReference type="RefSeq" id="WP_125561439.1">
    <property type="nucleotide sequence ID" value="NZ_RBVX01000045.1"/>
</dbReference>
<feature type="transmembrane region" description="Helical" evidence="3">
    <location>
        <begin position="261"/>
        <end position="281"/>
    </location>
</feature>
<dbReference type="AlphaFoldDB" id="A0A3R9P307"/>
<dbReference type="EMBL" id="RBVX01000045">
    <property type="protein sequence ID" value="RSL29986.1"/>
    <property type="molecule type" value="Genomic_DNA"/>
</dbReference>
<feature type="transmembrane region" description="Helical" evidence="3">
    <location>
        <begin position="236"/>
        <end position="255"/>
    </location>
</feature>
<organism evidence="6 7">
    <name type="scientific">Salibacterium salarium</name>
    <dbReference type="NCBI Taxonomy" id="284579"/>
    <lineage>
        <taxon>Bacteria</taxon>
        <taxon>Bacillati</taxon>
        <taxon>Bacillota</taxon>
        <taxon>Bacilli</taxon>
        <taxon>Bacillales</taxon>
        <taxon>Bacillaceae</taxon>
    </lineage>
</organism>
<feature type="transmembrane region" description="Helical" evidence="3">
    <location>
        <begin position="78"/>
        <end position="97"/>
    </location>
</feature>
<feature type="transmembrane region" description="Helical" evidence="3">
    <location>
        <begin position="17"/>
        <end position="33"/>
    </location>
</feature>
<feature type="transmembrane region" description="Helical" evidence="3">
    <location>
        <begin position="362"/>
        <end position="381"/>
    </location>
</feature>
<proteinExistence type="inferred from homology"/>
<dbReference type="PANTHER" id="PTHR23028">
    <property type="entry name" value="ACETYLTRANSFERASE"/>
    <property type="match status" value="1"/>
</dbReference>
<evidence type="ECO:0000256" key="2">
    <source>
        <dbReference type="ARBA" id="ARBA00007400"/>
    </source>
</evidence>
<dbReference type="Pfam" id="PF01757">
    <property type="entry name" value="Acyl_transf_3"/>
    <property type="match status" value="1"/>
</dbReference>
<keyword evidence="6" id="KW-0012">Acyltransferase</keyword>
<feature type="domain" description="SGNH" evidence="5">
    <location>
        <begin position="447"/>
        <end position="654"/>
    </location>
</feature>
<feature type="transmembrane region" description="Helical" evidence="3">
    <location>
        <begin position="324"/>
        <end position="342"/>
    </location>
</feature>
<dbReference type="GO" id="GO:0016747">
    <property type="term" value="F:acyltransferase activity, transferring groups other than amino-acyl groups"/>
    <property type="evidence" value="ECO:0007669"/>
    <property type="project" value="InterPro"/>
</dbReference>
<reference evidence="6 7" key="1">
    <citation type="submission" date="2018-10" db="EMBL/GenBank/DDBJ databases">
        <title>Draft genome sequence of Bacillus salarius IM0101, isolated from a hypersaline soil in Inner Mongolia, China.</title>
        <authorList>
            <person name="Yamprayoonswat W."/>
            <person name="Boonvisut S."/>
            <person name="Jumpathong W."/>
            <person name="Sittihan S."/>
            <person name="Ruangsuj P."/>
            <person name="Wanthongcharoen S."/>
            <person name="Thongpramul N."/>
            <person name="Pimmason S."/>
            <person name="Yu B."/>
            <person name="Yasawong M."/>
        </authorList>
    </citation>
    <scope>NUCLEOTIDE SEQUENCE [LARGE SCALE GENOMIC DNA]</scope>
    <source>
        <strain evidence="6 7">IM0101</strain>
    </source>
</reference>
<feature type="domain" description="Acyltransferase 3" evidence="4">
    <location>
        <begin position="14"/>
        <end position="342"/>
    </location>
</feature>
<keyword evidence="3" id="KW-0472">Membrane</keyword>
<feature type="transmembrane region" description="Helical" evidence="3">
    <location>
        <begin position="293"/>
        <end position="318"/>
    </location>
</feature>
<evidence type="ECO:0000256" key="3">
    <source>
        <dbReference type="SAM" id="Phobius"/>
    </source>
</evidence>
<dbReference type="InterPro" id="IPR002656">
    <property type="entry name" value="Acyl_transf_3_dom"/>
</dbReference>
<comment type="similarity">
    <text evidence="2">Belongs to the acyltransferase 3 family.</text>
</comment>
<keyword evidence="3" id="KW-0812">Transmembrane</keyword>
<sequence length="666" mass="74537">MADLQVPEKKFRPEIEGVRAVAAFLVAIYHIWLGSVSGGVDVFFIVSGYLITTTLLSRMEREGRINLFENVLGLARRLFPIAFIVLLFTAVLSILLLPQSQWEQTIGEIFSSAFYYQNWQLANSAIDYLAQNNNASPLQHFWALSIQGQFYITWPFVILLSFFLAKKVFKTPVRKTLLGMLITFFVASIGYSIYITAVNQPWAYFDTFARVWEFSLGGILALLIPYLTFNKPVSAMIGWIGLAVIAFTGMVLPVSSLFPGYVALLPTTGVILVILAAENGSRFGVEKLLGSKPFLYFGSISYAFYLWHWPLLIFYYSYWDTDTVSIPGGVGIITTAFVLSILSSKILETPVRTISVKSKIKLPAILVTFMLPALLVTYFWGDYVNQSQETLYEDYDVEDYPGALTISENIKPNPDKEPLPTAVQAEDDLPEFYGDNCYTGLEGSEVVSCSYGETENPDHTVALVGGSHSGHWFPALKELSDDLNLQIDVYNKDGCRFSDENFDGALDEPCMEWNEKLIDALKSDPPDLVFSPANVNDGATIPEGYIHQWEKLEGITEALAVRDTPRMEEDIPLCLEEKSPEECDIPTEAAISENPPWENTDAEDIPDNVTFADLTTDYFCNDDTCDPIIGNVVVYRDYNHISTLYSKSLAPVLKEHLVTALEKTDE</sequence>
<dbReference type="InterPro" id="IPR043968">
    <property type="entry name" value="SGNH"/>
</dbReference>
<name>A0A3R9P307_9BACI</name>